<evidence type="ECO:0000256" key="7">
    <source>
        <dbReference type="ARBA" id="ARBA00022989"/>
    </source>
</evidence>
<dbReference type="RefSeq" id="WP_148638226.1">
    <property type="nucleotide sequence ID" value="NZ_JBCFAW010000001.1"/>
</dbReference>
<organism evidence="11 12">
    <name type="scientific">Acetobacterium wieringae</name>
    <dbReference type="NCBI Taxonomy" id="52694"/>
    <lineage>
        <taxon>Bacteria</taxon>
        <taxon>Bacillati</taxon>
        <taxon>Bacillota</taxon>
        <taxon>Clostridia</taxon>
        <taxon>Eubacteriales</taxon>
        <taxon>Eubacteriaceae</taxon>
        <taxon>Acetobacterium</taxon>
    </lineage>
</organism>
<dbReference type="PANTHER" id="PTHR32024:SF1">
    <property type="entry name" value="KTR SYSTEM POTASSIUM UPTAKE PROTEIN B"/>
    <property type="match status" value="1"/>
</dbReference>
<feature type="transmembrane region" description="Helical" evidence="10">
    <location>
        <begin position="51"/>
        <end position="70"/>
    </location>
</feature>
<feature type="transmembrane region" description="Helical" evidence="10">
    <location>
        <begin position="292"/>
        <end position="311"/>
    </location>
</feature>
<feature type="transmembrane region" description="Helical" evidence="10">
    <location>
        <begin position="318"/>
        <end position="337"/>
    </location>
</feature>
<dbReference type="Pfam" id="PF02386">
    <property type="entry name" value="TrkH"/>
    <property type="match status" value="1"/>
</dbReference>
<dbReference type="InterPro" id="IPR003445">
    <property type="entry name" value="Cat_transpt"/>
</dbReference>
<proteinExistence type="predicted"/>
<feature type="transmembrane region" description="Helical" evidence="10">
    <location>
        <begin position="357"/>
        <end position="376"/>
    </location>
</feature>
<feature type="transmembrane region" description="Helical" evidence="10">
    <location>
        <begin position="82"/>
        <end position="106"/>
    </location>
</feature>
<dbReference type="GO" id="GO:0005886">
    <property type="term" value="C:plasma membrane"/>
    <property type="evidence" value="ECO:0007669"/>
    <property type="project" value="UniProtKB-SubCell"/>
</dbReference>
<comment type="caution">
    <text evidence="11">The sequence shown here is derived from an EMBL/GenBank/DDBJ whole genome shotgun (WGS) entry which is preliminary data.</text>
</comment>
<dbReference type="PANTHER" id="PTHR32024">
    <property type="entry name" value="TRK SYSTEM POTASSIUM UPTAKE PROTEIN TRKG-RELATED"/>
    <property type="match status" value="1"/>
</dbReference>
<evidence type="ECO:0000256" key="6">
    <source>
        <dbReference type="ARBA" id="ARBA00022958"/>
    </source>
</evidence>
<keyword evidence="2" id="KW-0813">Transport</keyword>
<keyword evidence="9 10" id="KW-0472">Membrane</keyword>
<dbReference type="AlphaFoldDB" id="A0A5D0WIY0"/>
<feature type="transmembrane region" description="Helical" evidence="10">
    <location>
        <begin position="236"/>
        <end position="255"/>
    </location>
</feature>
<dbReference type="InterPro" id="IPR004772">
    <property type="entry name" value="TrkH"/>
</dbReference>
<evidence type="ECO:0000256" key="1">
    <source>
        <dbReference type="ARBA" id="ARBA00004651"/>
    </source>
</evidence>
<evidence type="ECO:0000256" key="9">
    <source>
        <dbReference type="ARBA" id="ARBA00023136"/>
    </source>
</evidence>
<dbReference type="EMBL" id="VSLA01000027">
    <property type="protein sequence ID" value="TYC83993.1"/>
    <property type="molecule type" value="Genomic_DNA"/>
</dbReference>
<dbReference type="NCBIfam" id="TIGR00933">
    <property type="entry name" value="2a38"/>
    <property type="match status" value="1"/>
</dbReference>
<feature type="transmembrane region" description="Helical" evidence="10">
    <location>
        <begin position="388"/>
        <end position="408"/>
    </location>
</feature>
<comment type="subcellular location">
    <subcellularLocation>
        <location evidence="1">Cell membrane</location>
        <topology evidence="1">Multi-pass membrane protein</topology>
    </subcellularLocation>
</comment>
<keyword evidence="6" id="KW-0630">Potassium</keyword>
<evidence type="ECO:0000256" key="5">
    <source>
        <dbReference type="ARBA" id="ARBA00022692"/>
    </source>
</evidence>
<evidence type="ECO:0000256" key="2">
    <source>
        <dbReference type="ARBA" id="ARBA00022448"/>
    </source>
</evidence>
<evidence type="ECO:0000313" key="11">
    <source>
        <dbReference type="EMBL" id="TYC83993.1"/>
    </source>
</evidence>
<keyword evidence="3" id="KW-1003">Cell membrane</keyword>
<dbReference type="GO" id="GO:0015379">
    <property type="term" value="F:potassium:chloride symporter activity"/>
    <property type="evidence" value="ECO:0007669"/>
    <property type="project" value="InterPro"/>
</dbReference>
<evidence type="ECO:0000256" key="8">
    <source>
        <dbReference type="ARBA" id="ARBA00023065"/>
    </source>
</evidence>
<feature type="transmembrane region" description="Helical" evidence="10">
    <location>
        <begin position="136"/>
        <end position="157"/>
    </location>
</feature>
<name>A0A5D0WIY0_9FIRM</name>
<evidence type="ECO:0000313" key="12">
    <source>
        <dbReference type="Proteomes" id="UP000322619"/>
    </source>
</evidence>
<keyword evidence="8" id="KW-0406">Ion transport</keyword>
<sequence length="458" mass="49252">MAEKIRWNFKKFAGQRSPAEMLIYGFALVILLGAILLTLPMASASGTSGGFINALFTATSAVCVTGLVVVDTGTFWSVFGKVVIILLIQIGGLGFMSLTTMFFVLAGKRITIKDRLLIQSSVNMDSLSGVVKFTKYIFFSSLIIETVGALLLALVFIPEYGFLRGTAYSFFHSISAFCNAGFDLFGNYSSLTKYVGNFIVNFVIGGLIILGGLGFAVTSDIINIRKFEKMTMHAKLALTVTGVLLIIGFVLFFVFEYNNPMTMGKLSFPEKLLAAAFQSITPRTAGYNTIDIAALTTPSLFLTMLFMFIGASPGSTGGGVKTTTFAIIMMTVVSVLHGRKDVVAFKRSIMGPAIRRSISVIVIALGIVIFMIFVLLCTEPEASFETVVFEVLSAFGTVGLTTGLTPHLSTAGKIAISLTMFVGRLGPLTVAYAISRSEKRARENVGNFKLPEGNIMIG</sequence>
<evidence type="ECO:0000256" key="4">
    <source>
        <dbReference type="ARBA" id="ARBA00022538"/>
    </source>
</evidence>
<dbReference type="Proteomes" id="UP000322619">
    <property type="component" value="Unassembled WGS sequence"/>
</dbReference>
<keyword evidence="4" id="KW-0633">Potassium transport</keyword>
<reference evidence="11 12" key="1">
    <citation type="submission" date="2019-08" db="EMBL/GenBank/DDBJ databases">
        <title>Isolation and enrichment of carboxydotrophic bacteria from anaerobic sludge for the production of bio-based chemicals from syngas.</title>
        <authorList>
            <person name="Antares A.L."/>
            <person name="Moreira J."/>
            <person name="Diender M."/>
            <person name="Parshina S.N."/>
            <person name="Stams A.J.M."/>
            <person name="Alves M."/>
            <person name="Alves J.I."/>
            <person name="Sousa D.Z."/>
        </authorList>
    </citation>
    <scope>NUCLEOTIDE SEQUENCE [LARGE SCALE GENOMIC DNA]</scope>
    <source>
        <strain evidence="11 12">JM</strain>
    </source>
</reference>
<feature type="transmembrane region" description="Helical" evidence="10">
    <location>
        <begin position="21"/>
        <end position="39"/>
    </location>
</feature>
<evidence type="ECO:0000256" key="10">
    <source>
        <dbReference type="SAM" id="Phobius"/>
    </source>
</evidence>
<evidence type="ECO:0000256" key="3">
    <source>
        <dbReference type="ARBA" id="ARBA00022475"/>
    </source>
</evidence>
<gene>
    <name evidence="11" type="ORF">FXB42_13490</name>
</gene>
<accession>A0A5D0WIY0</accession>
<keyword evidence="5 10" id="KW-0812">Transmembrane</keyword>
<protein>
    <submittedName>
        <fullName evidence="11">Trk family potassium uptake protein</fullName>
    </submittedName>
</protein>
<feature type="transmembrane region" description="Helical" evidence="10">
    <location>
        <begin position="198"/>
        <end position="224"/>
    </location>
</feature>
<keyword evidence="7 10" id="KW-1133">Transmembrane helix</keyword>